<dbReference type="NCBIfam" id="TIGR01569">
    <property type="entry name" value="A_tha_TIGR01569"/>
    <property type="match status" value="1"/>
</dbReference>
<gene>
    <name evidence="9" type="ORF">JCGZ_15630</name>
</gene>
<accession>A0A067L217</accession>
<dbReference type="EMBL" id="KK914318">
    <property type="protein sequence ID" value="KDP41223.1"/>
    <property type="molecule type" value="Genomic_DNA"/>
</dbReference>
<evidence type="ECO:0000256" key="4">
    <source>
        <dbReference type="ARBA" id="ARBA00022692"/>
    </source>
</evidence>
<keyword evidence="3 7" id="KW-1003">Cell membrane</keyword>
<dbReference type="Proteomes" id="UP000027138">
    <property type="component" value="Unassembled WGS sequence"/>
</dbReference>
<feature type="domain" description="Casparian strip membrane protein" evidence="8">
    <location>
        <begin position="2"/>
        <end position="148"/>
    </location>
</feature>
<keyword evidence="4 7" id="KW-0812">Transmembrane</keyword>
<organism evidence="9 10">
    <name type="scientific">Jatropha curcas</name>
    <name type="common">Barbados nut</name>
    <dbReference type="NCBI Taxonomy" id="180498"/>
    <lineage>
        <taxon>Eukaryota</taxon>
        <taxon>Viridiplantae</taxon>
        <taxon>Streptophyta</taxon>
        <taxon>Embryophyta</taxon>
        <taxon>Tracheophyta</taxon>
        <taxon>Spermatophyta</taxon>
        <taxon>Magnoliopsida</taxon>
        <taxon>eudicotyledons</taxon>
        <taxon>Gunneridae</taxon>
        <taxon>Pentapetalae</taxon>
        <taxon>rosids</taxon>
        <taxon>fabids</taxon>
        <taxon>Malpighiales</taxon>
        <taxon>Euphorbiaceae</taxon>
        <taxon>Crotonoideae</taxon>
        <taxon>Jatropheae</taxon>
        <taxon>Jatropha</taxon>
    </lineage>
</organism>
<dbReference type="InterPro" id="IPR006702">
    <property type="entry name" value="CASP_dom"/>
</dbReference>
<comment type="similarity">
    <text evidence="2 7">Belongs to the Casparian strip membrane proteins (CASP) family.</text>
</comment>
<dbReference type="PANTHER" id="PTHR36488:SF12">
    <property type="entry name" value="CASP-LIKE PROTEIN"/>
    <property type="match status" value="1"/>
</dbReference>
<feature type="transmembrane region" description="Helical" evidence="7">
    <location>
        <begin position="140"/>
        <end position="161"/>
    </location>
</feature>
<evidence type="ECO:0000256" key="3">
    <source>
        <dbReference type="ARBA" id="ARBA00022475"/>
    </source>
</evidence>
<feature type="transmembrane region" description="Helical" evidence="7">
    <location>
        <begin position="51"/>
        <end position="75"/>
    </location>
</feature>
<evidence type="ECO:0000259" key="8">
    <source>
        <dbReference type="Pfam" id="PF04535"/>
    </source>
</evidence>
<name>A0A067L217_JATCU</name>
<keyword evidence="10" id="KW-1185">Reference proteome</keyword>
<comment type="subunit">
    <text evidence="7">Homodimer and heterodimers.</text>
</comment>
<dbReference type="PANTHER" id="PTHR36488">
    <property type="entry name" value="CASP-LIKE PROTEIN 1U1"/>
    <property type="match status" value="1"/>
</dbReference>
<evidence type="ECO:0000313" key="9">
    <source>
        <dbReference type="EMBL" id="KDP41223.1"/>
    </source>
</evidence>
<reference evidence="9 10" key="1">
    <citation type="journal article" date="2014" name="PLoS ONE">
        <title>Global Analysis of Gene Expression Profiles in Physic Nut (Jatropha curcas L.) Seedlings Exposed to Salt Stress.</title>
        <authorList>
            <person name="Zhang L."/>
            <person name="Zhang C."/>
            <person name="Wu P."/>
            <person name="Chen Y."/>
            <person name="Li M."/>
            <person name="Jiang H."/>
            <person name="Wu G."/>
        </authorList>
    </citation>
    <scope>NUCLEOTIDE SEQUENCE [LARGE SCALE GENOMIC DNA]</scope>
    <source>
        <strain evidence="10">cv. GZQX0401</strain>
        <tissue evidence="9">Young leaves</tissue>
    </source>
</reference>
<proteinExistence type="inferred from homology"/>
<dbReference type="GO" id="GO:0005886">
    <property type="term" value="C:plasma membrane"/>
    <property type="evidence" value="ECO:0007669"/>
    <property type="project" value="UniProtKB-SubCell"/>
</dbReference>
<comment type="subcellular location">
    <subcellularLocation>
        <location evidence="1 7">Cell membrane</location>
        <topology evidence="1 7">Multi-pass membrane protein</topology>
    </subcellularLocation>
</comment>
<feature type="transmembrane region" description="Helical" evidence="7">
    <location>
        <begin position="87"/>
        <end position="111"/>
    </location>
</feature>
<evidence type="ECO:0000256" key="2">
    <source>
        <dbReference type="ARBA" id="ARBA00007651"/>
    </source>
</evidence>
<dbReference type="InterPro" id="IPR044173">
    <property type="entry name" value="CASPL"/>
</dbReference>
<dbReference type="AlphaFoldDB" id="A0A067L217"/>
<keyword evidence="5 7" id="KW-1133">Transmembrane helix</keyword>
<protein>
    <recommendedName>
        <fullName evidence="7">CASP-like protein</fullName>
    </recommendedName>
</protein>
<comment type="caution">
    <text evidence="7">Lacks conserved residue(s) required for the propagation of feature annotation.</text>
</comment>
<dbReference type="OrthoDB" id="992805at2759"/>
<dbReference type="InterPro" id="IPR006459">
    <property type="entry name" value="CASP/CASPL"/>
</dbReference>
<dbReference type="Pfam" id="PF04535">
    <property type="entry name" value="CASP_dom"/>
    <property type="match status" value="1"/>
</dbReference>
<evidence type="ECO:0000256" key="1">
    <source>
        <dbReference type="ARBA" id="ARBA00004651"/>
    </source>
</evidence>
<evidence type="ECO:0000256" key="7">
    <source>
        <dbReference type="RuleBase" id="RU361233"/>
    </source>
</evidence>
<dbReference type="STRING" id="180498.A0A067L217"/>
<evidence type="ECO:0000256" key="5">
    <source>
        <dbReference type="ARBA" id="ARBA00022989"/>
    </source>
</evidence>
<sequence length="164" mass="18035">MSIADLMLRVFAAIATLASAIAMTTTKQTLPFSIQSFLFRADYKDFPVFKFFAIANSIVCAYLLLSLPLSVFLMIRIKMKIIRIILVVFDMVMLVILSSGAAGATSIVQLAEKGNSRANWVAICQPFRFRSFCHRLSGSLVGSFISIVILMLIIIASTVSLSQL</sequence>
<evidence type="ECO:0000313" key="10">
    <source>
        <dbReference type="Proteomes" id="UP000027138"/>
    </source>
</evidence>
<keyword evidence="6 7" id="KW-0472">Membrane</keyword>
<evidence type="ECO:0000256" key="6">
    <source>
        <dbReference type="ARBA" id="ARBA00023136"/>
    </source>
</evidence>